<dbReference type="eggNOG" id="KOG0813">
    <property type="taxonomic scope" value="Eukaryota"/>
</dbReference>
<proteinExistence type="inferred from homology"/>
<comment type="cofactor">
    <cofactor evidence="1">
        <name>Zn(2+)</name>
        <dbReference type="ChEBI" id="CHEBI:29105"/>
    </cofactor>
</comment>
<keyword evidence="9" id="KW-1185">Reference proteome</keyword>
<dbReference type="GO" id="GO:0016787">
    <property type="term" value="F:hydrolase activity"/>
    <property type="evidence" value="ECO:0007669"/>
    <property type="project" value="UniProtKB-KW"/>
</dbReference>
<dbReference type="EMBL" id="GL833135">
    <property type="protein sequence ID" value="EGB06419.1"/>
    <property type="molecule type" value="Genomic_DNA"/>
</dbReference>
<keyword evidence="5" id="KW-0862">Zinc</keyword>
<feature type="region of interest" description="Disordered" evidence="6">
    <location>
        <begin position="597"/>
        <end position="625"/>
    </location>
</feature>
<dbReference type="GO" id="GO:0046872">
    <property type="term" value="F:metal ion binding"/>
    <property type="evidence" value="ECO:0007669"/>
    <property type="project" value="UniProtKB-KW"/>
</dbReference>
<keyword evidence="4" id="KW-0378">Hydrolase</keyword>
<sequence>MGRLRDCCTAWLALPAAWVALAALLVMGSTLGVAQLCFGLLMLVASPLLRRGFLAVVRHIYPTRFGRAHVWFMLFVRRYYLGGRRHAAPIRVELRASQARSPRWKAPPADEAPRSCVHVVAGLLDNYAYVVVELRPSGPLRCVVVDPGDAGAVLGALTELREQHYASNYDGSPRSEPGGPPPVVLTGLLVTHHHWDHQAGVRDVLRAERETTRDARALLEADATPRNPEILWAAPGTIAVVGGEHEFVDRCSHFAKPGQRFRVGRALDIEVIPSPCHTKGHVMFGLLGEDRRTVEGLFTGDTLFCGGCGAPFEGDARDVAANFRRIWHRCGGKCLLFPGHEYSEQLLLEYFGGSQPTPWNPRQYATLTGALQRARDCRAHDRPSVPVLLGNEVLYNTHFGSLHAAANVVQDAWRVFSRAVNARAASDDALATIRRRTSALKQKAEALSPPEPPERSSLLRFLDANVAGVEDPPAAAEEAPPKPSLADDVAASLAPSSVAASLAGFVTGRASPTAGPSAEDRSALEAPSGAPPAPEDPAAYEWPEVPGAGWARYRPPSSGAPPAADSSEEKAPSMAPLGRPASLPPAQRTVELVPQGGGFARQHSRARGSQRPEKKKPPAPGSEAVVRHRVVMRRGWSLCRIQPLVWVVLTKLQNSLARSNRRWSAGMRVAIRVSGVDLECEIPDGVDAHGEFYVRVNRDRLPPLYSYAPADFDLPATTVWRRDLERLHSLCEAPDAAALPRARALCRKLLNAPLRDTKDHEDRHPLTFSQRRGRESPAPDDGAARPLPGLPPTRRGASGLPPAHYRGAKDELNAGKSAAMLDEAPWDDDGVDATRTAPWAPPAADADGGEPPRDRPTPDAYAHLLAREAAAPDADASPRDGDAKRVDWRDELRDARPVFEALKALSALADESEVKAAERTIYQVPGGDDGDEAKVVHDHELRRALTTLGPRPLTHAMVDELLAVAELGGCCLDRGFLLRPRQRRHPRDAPVALDCLKLANVLAVEGPAPAPPRRALVPCGLCRRACKCPRRAAPEQINVDV</sequence>
<evidence type="ECO:0000256" key="6">
    <source>
        <dbReference type="SAM" id="MobiDB-lite"/>
    </source>
</evidence>
<evidence type="ECO:0000313" key="9">
    <source>
        <dbReference type="Proteomes" id="UP000002729"/>
    </source>
</evidence>
<dbReference type="Gene3D" id="3.60.15.10">
    <property type="entry name" value="Ribonuclease Z/Hydroxyacylglutathione hydrolase-like"/>
    <property type="match status" value="1"/>
</dbReference>
<accession>F0YET4</accession>
<dbReference type="InterPro" id="IPR036866">
    <property type="entry name" value="RibonucZ/Hydroxyglut_hydro"/>
</dbReference>
<dbReference type="CDD" id="cd07723">
    <property type="entry name" value="hydroxyacylglutathione_hydrolase_MBL-fold"/>
    <property type="match status" value="1"/>
</dbReference>
<dbReference type="RefSeq" id="XP_009038992.1">
    <property type="nucleotide sequence ID" value="XM_009040744.1"/>
</dbReference>
<feature type="region of interest" description="Disordered" evidence="6">
    <location>
        <begin position="824"/>
        <end position="859"/>
    </location>
</feature>
<reference evidence="8 9" key="1">
    <citation type="journal article" date="2011" name="Proc. Natl. Acad. Sci. U.S.A.">
        <title>Niche of harmful alga Aureococcus anophagefferens revealed through ecogenomics.</title>
        <authorList>
            <person name="Gobler C.J."/>
            <person name="Berry D.L."/>
            <person name="Dyhrman S.T."/>
            <person name="Wilhelm S.W."/>
            <person name="Salamov A."/>
            <person name="Lobanov A.V."/>
            <person name="Zhang Y."/>
            <person name="Collier J.L."/>
            <person name="Wurch L.L."/>
            <person name="Kustka A.B."/>
            <person name="Dill B.D."/>
            <person name="Shah M."/>
            <person name="VerBerkmoes N.C."/>
            <person name="Kuo A."/>
            <person name="Terry A."/>
            <person name="Pangilinan J."/>
            <person name="Lindquist E.A."/>
            <person name="Lucas S."/>
            <person name="Paulsen I.T."/>
            <person name="Hattenrath-Lehmann T.K."/>
            <person name="Talmage S.C."/>
            <person name="Walker E.A."/>
            <person name="Koch F."/>
            <person name="Burson A.M."/>
            <person name="Marcoval M.A."/>
            <person name="Tang Y.Z."/>
            <person name="Lecleir G.R."/>
            <person name="Coyne K.J."/>
            <person name="Berg G.M."/>
            <person name="Bertrand E.M."/>
            <person name="Saito M.A."/>
            <person name="Gladyshev V.N."/>
            <person name="Grigoriev I.V."/>
        </authorList>
    </citation>
    <scope>NUCLEOTIDE SEQUENCE [LARGE SCALE GENOMIC DNA]</scope>
    <source>
        <strain evidence="9">CCMP 1984</strain>
    </source>
</reference>
<feature type="compositionally biased region" description="Low complexity" evidence="6">
    <location>
        <begin position="784"/>
        <end position="797"/>
    </location>
</feature>
<evidence type="ECO:0000256" key="5">
    <source>
        <dbReference type="ARBA" id="ARBA00022833"/>
    </source>
</evidence>
<feature type="compositionally biased region" description="Basic and acidic residues" evidence="6">
    <location>
        <begin position="756"/>
        <end position="765"/>
    </location>
</feature>
<comment type="similarity">
    <text evidence="2">Belongs to the metallo-beta-lactamase superfamily. Glyoxalase II family.</text>
</comment>
<evidence type="ECO:0000313" key="8">
    <source>
        <dbReference type="EMBL" id="EGB06419.1"/>
    </source>
</evidence>
<dbReference type="AlphaFoldDB" id="F0YET4"/>
<dbReference type="InParanoid" id="F0YET4"/>
<feature type="domain" description="Metallo-beta-lactamase" evidence="7">
    <location>
        <begin position="125"/>
        <end position="340"/>
    </location>
</feature>
<dbReference type="InterPro" id="IPR035680">
    <property type="entry name" value="Clx_II_MBL"/>
</dbReference>
<feature type="compositionally biased region" description="Low complexity" evidence="6">
    <location>
        <begin position="555"/>
        <end position="565"/>
    </location>
</feature>
<dbReference type="PANTHER" id="PTHR11935">
    <property type="entry name" value="BETA LACTAMASE DOMAIN"/>
    <property type="match status" value="1"/>
</dbReference>
<feature type="compositionally biased region" description="Low complexity" evidence="6">
    <location>
        <begin position="833"/>
        <end position="846"/>
    </location>
</feature>
<feature type="region of interest" description="Disordered" evidence="6">
    <location>
        <begin position="510"/>
        <end position="584"/>
    </location>
</feature>
<evidence type="ECO:0000256" key="4">
    <source>
        <dbReference type="ARBA" id="ARBA00022801"/>
    </source>
</evidence>
<evidence type="ECO:0000256" key="3">
    <source>
        <dbReference type="ARBA" id="ARBA00022723"/>
    </source>
</evidence>
<keyword evidence="3" id="KW-0479">Metal-binding</keyword>
<evidence type="ECO:0000256" key="1">
    <source>
        <dbReference type="ARBA" id="ARBA00001947"/>
    </source>
</evidence>
<dbReference type="InterPro" id="IPR001279">
    <property type="entry name" value="Metallo-B-lactamas"/>
</dbReference>
<evidence type="ECO:0000256" key="2">
    <source>
        <dbReference type="ARBA" id="ARBA00006759"/>
    </source>
</evidence>
<dbReference type="SMART" id="SM00849">
    <property type="entry name" value="Lactamase_B"/>
    <property type="match status" value="1"/>
</dbReference>
<dbReference type="SUPFAM" id="SSF56281">
    <property type="entry name" value="Metallo-hydrolase/oxidoreductase"/>
    <property type="match status" value="1"/>
</dbReference>
<dbReference type="PANTHER" id="PTHR11935:SF116">
    <property type="entry name" value="HYDROLASE PNKD-RELATED"/>
    <property type="match status" value="1"/>
</dbReference>
<dbReference type="Proteomes" id="UP000002729">
    <property type="component" value="Unassembled WGS sequence"/>
</dbReference>
<protein>
    <recommendedName>
        <fullName evidence="7">Metallo-beta-lactamase domain-containing protein</fullName>
    </recommendedName>
</protein>
<organism evidence="9">
    <name type="scientific">Aureococcus anophagefferens</name>
    <name type="common">Harmful bloom alga</name>
    <dbReference type="NCBI Taxonomy" id="44056"/>
    <lineage>
        <taxon>Eukaryota</taxon>
        <taxon>Sar</taxon>
        <taxon>Stramenopiles</taxon>
        <taxon>Ochrophyta</taxon>
        <taxon>Pelagophyceae</taxon>
        <taxon>Pelagomonadales</taxon>
        <taxon>Pelagomonadaceae</taxon>
        <taxon>Aureococcus</taxon>
    </lineage>
</organism>
<gene>
    <name evidence="8" type="ORF">AURANDRAFT_65682</name>
</gene>
<dbReference type="GeneID" id="20225459"/>
<evidence type="ECO:0000259" key="7">
    <source>
        <dbReference type="SMART" id="SM00849"/>
    </source>
</evidence>
<dbReference type="OrthoDB" id="515692at2759"/>
<name>F0YET4_AURAN</name>
<dbReference type="KEGG" id="aaf:AURANDRAFT_65682"/>
<feature type="region of interest" description="Disordered" evidence="6">
    <location>
        <begin position="756"/>
        <end position="808"/>
    </location>
</feature>